<dbReference type="GO" id="GO:0005634">
    <property type="term" value="C:nucleus"/>
    <property type="evidence" value="ECO:0007669"/>
    <property type="project" value="UniProtKB-SubCell"/>
</dbReference>
<evidence type="ECO:0000256" key="2">
    <source>
        <dbReference type="ARBA" id="ARBA00022603"/>
    </source>
</evidence>
<evidence type="ECO:0000313" key="12">
    <source>
        <dbReference type="Proteomes" id="UP001152747"/>
    </source>
</evidence>
<dbReference type="Gene3D" id="3.10.330.20">
    <property type="match status" value="1"/>
</dbReference>
<dbReference type="InterPro" id="IPR049470">
    <property type="entry name" value="TRM61_C"/>
</dbReference>
<organism evidence="11 12">
    <name type="scientific">Caenorhabditis angaria</name>
    <dbReference type="NCBI Taxonomy" id="860376"/>
    <lineage>
        <taxon>Eukaryota</taxon>
        <taxon>Metazoa</taxon>
        <taxon>Ecdysozoa</taxon>
        <taxon>Nematoda</taxon>
        <taxon>Chromadorea</taxon>
        <taxon>Rhabditida</taxon>
        <taxon>Rhabditina</taxon>
        <taxon>Rhabditomorpha</taxon>
        <taxon>Rhabditoidea</taxon>
        <taxon>Rhabditidae</taxon>
        <taxon>Peloderinae</taxon>
        <taxon>Caenorhabditis</taxon>
    </lineage>
</organism>
<keyword evidence="4 8" id="KW-0949">S-adenosyl-L-methionine</keyword>
<dbReference type="OrthoDB" id="1925287at2759"/>
<keyword evidence="5 8" id="KW-0819">tRNA processing</keyword>
<accession>A0A9P1I1N9</accession>
<comment type="catalytic activity">
    <reaction evidence="7">
        <text>an adenosine in mRNA + S-adenosyl-L-methionine = an N(1)-methyladenosine in mRNA + S-adenosyl-L-homocysteine + H(+)</text>
        <dbReference type="Rhea" id="RHEA:55392"/>
        <dbReference type="Rhea" id="RHEA-COMP:12414"/>
        <dbReference type="Rhea" id="RHEA-COMP:12415"/>
        <dbReference type="ChEBI" id="CHEBI:15378"/>
        <dbReference type="ChEBI" id="CHEBI:57856"/>
        <dbReference type="ChEBI" id="CHEBI:59789"/>
        <dbReference type="ChEBI" id="CHEBI:74411"/>
        <dbReference type="ChEBI" id="CHEBI:74491"/>
    </reaction>
</comment>
<dbReference type="EMBL" id="CANHGI010000001">
    <property type="protein sequence ID" value="CAI5438014.1"/>
    <property type="molecule type" value="Genomic_DNA"/>
</dbReference>
<evidence type="ECO:0000313" key="11">
    <source>
        <dbReference type="EMBL" id="CAI5438014.1"/>
    </source>
</evidence>
<dbReference type="Gene3D" id="3.40.50.150">
    <property type="entry name" value="Vaccinia Virus protein VP39"/>
    <property type="match status" value="1"/>
</dbReference>
<keyword evidence="12" id="KW-1185">Reference proteome</keyword>
<reference evidence="11" key="1">
    <citation type="submission" date="2022-11" db="EMBL/GenBank/DDBJ databases">
        <authorList>
            <person name="Kikuchi T."/>
        </authorList>
    </citation>
    <scope>NUCLEOTIDE SEQUENCE</scope>
    <source>
        <strain evidence="11">PS1010</strain>
    </source>
</reference>
<dbReference type="Proteomes" id="UP001152747">
    <property type="component" value="Unassembled WGS sequence"/>
</dbReference>
<keyword evidence="2 8" id="KW-0489">Methyltransferase</keyword>
<dbReference type="GO" id="GO:0160107">
    <property type="term" value="F:tRNA (adenine(58)-N1)-methyltransferase activity"/>
    <property type="evidence" value="ECO:0007669"/>
    <property type="project" value="UniProtKB-EC"/>
</dbReference>
<sequence>MPVQQAISVDEKDTASFLKYDDRIQEGDTVIVYVTYGQTLSIIVKRGQTCMMKYGALRHEFIIGKRYGCRLSATAGYVYILRPSSELWTRSLPRRTQILYTADCAVILQLLDCKPGSVICESGTGSGSLSHAIAMSIAPNGHLYTHDIDETRTKKVEQEFREHGLSEITTPVVQNVCTDGFFVTNSCDGVFLDVPAPWEAIKHAANAISRSRGGRLVSFSPCIEQVQRACLAMRKCGFIQIETIEVVPTTYKIVSQHRQTLADFEEAGDAYPKTEDSRRKRKLDAENGESLSCQAPIRKGTSIVFPYQQPTHTGYLTHATLMPETPDL</sequence>
<dbReference type="GO" id="GO:0031515">
    <property type="term" value="C:tRNA (m1A) methyltransferase complex"/>
    <property type="evidence" value="ECO:0007669"/>
    <property type="project" value="UniProtKB-UniRule"/>
</dbReference>
<dbReference type="InterPro" id="IPR014816">
    <property type="entry name" value="tRNA_MeTrfase_Gcd14"/>
</dbReference>
<evidence type="ECO:0000256" key="8">
    <source>
        <dbReference type="PIRNR" id="PIRNR017269"/>
    </source>
</evidence>
<protein>
    <recommendedName>
        <fullName evidence="8">tRNA (adenine(58)-N(1))-methyltransferase catalytic subunit TRMT61A</fullName>
        <ecNumber evidence="8">2.1.1.220</ecNumber>
    </recommendedName>
</protein>
<comment type="subcellular location">
    <subcellularLocation>
        <location evidence="1 8">Nucleus</location>
    </subcellularLocation>
</comment>
<feature type="binding site" evidence="9">
    <location>
        <begin position="126"/>
        <end position="129"/>
    </location>
    <ligand>
        <name>S-adenosyl-L-methionine</name>
        <dbReference type="ChEBI" id="CHEBI:59789"/>
    </ligand>
</feature>
<dbReference type="InterPro" id="IPR029063">
    <property type="entry name" value="SAM-dependent_MTases_sf"/>
</dbReference>
<comment type="similarity">
    <text evidence="8">Belongs to the class I-like SAM-binding methyltransferase superfamily. TRM61 family.</text>
</comment>
<evidence type="ECO:0000256" key="6">
    <source>
        <dbReference type="ARBA" id="ARBA00023242"/>
    </source>
</evidence>
<name>A0A9P1I1N9_9PELO</name>
<keyword evidence="3 8" id="KW-0808">Transferase</keyword>
<dbReference type="EC" id="2.1.1.220" evidence="8"/>
<comment type="function">
    <text evidence="8">Catalytic subunit of tRNA (adenine-N(1)-)-methyltransferase, which catalyzes the formation of N(1)-methyladenine at position 58 (m1A58) in initiator methionyl-tRNA.</text>
</comment>
<comment type="catalytic activity">
    <reaction evidence="8">
        <text>adenosine(58) in tRNA + S-adenosyl-L-methionine = N(1)-methyladenosine(58) in tRNA + S-adenosyl-L-homocysteine + H(+)</text>
        <dbReference type="Rhea" id="RHEA:43152"/>
        <dbReference type="Rhea" id="RHEA-COMP:10365"/>
        <dbReference type="Rhea" id="RHEA-COMP:10366"/>
        <dbReference type="ChEBI" id="CHEBI:15378"/>
        <dbReference type="ChEBI" id="CHEBI:57856"/>
        <dbReference type="ChEBI" id="CHEBI:59789"/>
        <dbReference type="ChEBI" id="CHEBI:74411"/>
        <dbReference type="ChEBI" id="CHEBI:74491"/>
        <dbReference type="EC" id="2.1.1.220"/>
    </reaction>
</comment>
<feature type="domain" description="tRNA (adenine(58)-N(1))-methyltransferase catalytic subunit TRM61 C-terminal" evidence="10">
    <location>
        <begin position="76"/>
        <end position="320"/>
    </location>
</feature>
<comment type="caution">
    <text evidence="11">The sequence shown here is derived from an EMBL/GenBank/DDBJ whole genome shotgun (WGS) entry which is preliminary data.</text>
</comment>
<feature type="binding site" evidence="9">
    <location>
        <position position="193"/>
    </location>
    <ligand>
        <name>S-adenosyl-L-methionine</name>
        <dbReference type="ChEBI" id="CHEBI:59789"/>
    </ligand>
</feature>
<proteinExistence type="inferred from homology"/>
<dbReference type="SUPFAM" id="SSF53335">
    <property type="entry name" value="S-adenosyl-L-methionine-dependent methyltransferases"/>
    <property type="match status" value="1"/>
</dbReference>
<keyword evidence="6 8" id="KW-0539">Nucleus</keyword>
<evidence type="ECO:0000256" key="7">
    <source>
        <dbReference type="ARBA" id="ARBA00048481"/>
    </source>
</evidence>
<dbReference type="GO" id="GO:0030488">
    <property type="term" value="P:tRNA methylation"/>
    <property type="evidence" value="ECO:0007669"/>
    <property type="project" value="InterPro"/>
</dbReference>
<dbReference type="PANTHER" id="PTHR12133">
    <property type="entry name" value="TRNA (ADENINE(58)-N(1))-METHYLTRANSFERASE"/>
    <property type="match status" value="1"/>
</dbReference>
<evidence type="ECO:0000256" key="3">
    <source>
        <dbReference type="ARBA" id="ARBA00022679"/>
    </source>
</evidence>
<feature type="binding site" evidence="9">
    <location>
        <position position="147"/>
    </location>
    <ligand>
        <name>S-adenosyl-L-methionine</name>
        <dbReference type="ChEBI" id="CHEBI:59789"/>
    </ligand>
</feature>
<dbReference type="PROSITE" id="PS51620">
    <property type="entry name" value="SAM_TRM61"/>
    <property type="match status" value="1"/>
</dbReference>
<dbReference type="Pfam" id="PF08704">
    <property type="entry name" value="GCD14"/>
    <property type="match status" value="1"/>
</dbReference>
<gene>
    <name evidence="11" type="ORF">CAMP_LOCUS651</name>
</gene>
<evidence type="ECO:0000259" key="10">
    <source>
        <dbReference type="Pfam" id="PF08704"/>
    </source>
</evidence>
<evidence type="ECO:0000256" key="4">
    <source>
        <dbReference type="ARBA" id="ARBA00022691"/>
    </source>
</evidence>
<evidence type="ECO:0000256" key="5">
    <source>
        <dbReference type="ARBA" id="ARBA00022694"/>
    </source>
</evidence>
<dbReference type="PANTHER" id="PTHR12133:SF2">
    <property type="entry name" value="TRNA (ADENINE(58)-N(1))-METHYLTRANSFERASE CATALYTIC SUBUNIT TRMT61A"/>
    <property type="match status" value="1"/>
</dbReference>
<dbReference type="PIRSF" id="PIRSF017269">
    <property type="entry name" value="GCD14"/>
    <property type="match status" value="1"/>
</dbReference>
<evidence type="ECO:0000256" key="9">
    <source>
        <dbReference type="PIRSR" id="PIRSR017269-1"/>
    </source>
</evidence>
<evidence type="ECO:0000256" key="1">
    <source>
        <dbReference type="ARBA" id="ARBA00004123"/>
    </source>
</evidence>
<dbReference type="AlphaFoldDB" id="A0A9P1I1N9"/>